<dbReference type="SUPFAM" id="SSF52540">
    <property type="entry name" value="P-loop containing nucleoside triphosphate hydrolases"/>
    <property type="match status" value="1"/>
</dbReference>
<dbReference type="Pfam" id="PF13304">
    <property type="entry name" value="AAA_21"/>
    <property type="match status" value="1"/>
</dbReference>
<dbReference type="GO" id="GO:0005524">
    <property type="term" value="F:ATP binding"/>
    <property type="evidence" value="ECO:0007669"/>
    <property type="project" value="InterPro"/>
</dbReference>
<reference evidence="10" key="1">
    <citation type="submission" date="2016-01" db="EMBL/GenBank/DDBJ databases">
        <authorList>
            <person name="Peeters C."/>
        </authorList>
    </citation>
    <scope>NUCLEOTIDE SEQUENCE</scope>
    <source>
        <strain evidence="10">LMG 29320</strain>
    </source>
</reference>
<dbReference type="SMART" id="SM00382">
    <property type="entry name" value="AAA"/>
    <property type="match status" value="1"/>
</dbReference>
<dbReference type="PANTHER" id="PTHR42771:SF2">
    <property type="entry name" value="IRON(3+)-HYDROXAMATE IMPORT ATP-BINDING PROTEIN FHUC"/>
    <property type="match status" value="1"/>
</dbReference>
<evidence type="ECO:0000256" key="8">
    <source>
        <dbReference type="SAM" id="MobiDB-lite"/>
    </source>
</evidence>
<dbReference type="Pfam" id="PF13476">
    <property type="entry name" value="AAA_23"/>
    <property type="match status" value="1"/>
</dbReference>
<keyword evidence="4" id="KW-0410">Iron transport</keyword>
<keyword evidence="6" id="KW-0406">Ion transport</keyword>
<feature type="domain" description="AAA+ ATPase" evidence="9">
    <location>
        <begin position="39"/>
        <end position="214"/>
    </location>
</feature>
<keyword evidence="3" id="KW-1003">Cell membrane</keyword>
<evidence type="ECO:0000256" key="7">
    <source>
        <dbReference type="ARBA" id="ARBA00023136"/>
    </source>
</evidence>
<accession>A0A158BJ94</accession>
<name>A0A158BJ94_9BURK</name>
<keyword evidence="11" id="KW-1185">Reference proteome</keyword>
<evidence type="ECO:0000259" key="9">
    <source>
        <dbReference type="SMART" id="SM00382"/>
    </source>
</evidence>
<dbReference type="InterPro" id="IPR027417">
    <property type="entry name" value="P-loop_NTPase"/>
</dbReference>
<dbReference type="PANTHER" id="PTHR42771">
    <property type="entry name" value="IRON(3+)-HYDROXAMATE IMPORT ATP-BINDING PROTEIN FHUC"/>
    <property type="match status" value="1"/>
</dbReference>
<dbReference type="EMBL" id="FCNX02000006">
    <property type="protein sequence ID" value="SAK70093.1"/>
    <property type="molecule type" value="Genomic_DNA"/>
</dbReference>
<dbReference type="InterPro" id="IPR038729">
    <property type="entry name" value="Rad50/SbcC_AAA"/>
</dbReference>
<dbReference type="Proteomes" id="UP000054903">
    <property type="component" value="Unassembled WGS sequence"/>
</dbReference>
<evidence type="ECO:0000256" key="2">
    <source>
        <dbReference type="ARBA" id="ARBA00022448"/>
    </source>
</evidence>
<comment type="subcellular location">
    <subcellularLocation>
        <location evidence="1">Cell membrane</location>
        <topology evidence="1">Peripheral membrane protein</topology>
    </subcellularLocation>
</comment>
<sequence length="282" mass="31093">MISSQYVSRITLMRDKTPSFDAYPFSLPAVRALDTLEPHPKVTFLVGENGTGKSTLLEAIAVSMGFNPEGGTKNFRFGTRVSHSPLHEYLRIAKGFKRPRDGFFLRAESFFNVATQIEQLDDEPGFGPPIISSYGGKSLHEQSHGESFLTLLMERFGGKGLYLLDEPEAALSPQRQLAALARIHDLACDDSQFIIATHSPILMAYPDAWIYQFSAEGIERVAYEDTEHFKVTRAFLANPGRMLRTLLDGEHGAHSATHPAAHPADKASGTRPHADTLNPAPE</sequence>
<feature type="region of interest" description="Disordered" evidence="8">
    <location>
        <begin position="252"/>
        <end position="282"/>
    </location>
</feature>
<evidence type="ECO:0000256" key="1">
    <source>
        <dbReference type="ARBA" id="ARBA00004202"/>
    </source>
</evidence>
<dbReference type="GO" id="GO:0016887">
    <property type="term" value="F:ATP hydrolysis activity"/>
    <property type="evidence" value="ECO:0007669"/>
    <property type="project" value="InterPro"/>
</dbReference>
<evidence type="ECO:0000256" key="4">
    <source>
        <dbReference type="ARBA" id="ARBA00022496"/>
    </source>
</evidence>
<dbReference type="RefSeq" id="WP_244158546.1">
    <property type="nucleotide sequence ID" value="NZ_FCNX02000006.1"/>
</dbReference>
<gene>
    <name evidence="10" type="ORF">AWB77_02917</name>
</gene>
<evidence type="ECO:0000313" key="11">
    <source>
        <dbReference type="Proteomes" id="UP000054903"/>
    </source>
</evidence>
<keyword evidence="2" id="KW-0813">Transport</keyword>
<dbReference type="AlphaFoldDB" id="A0A158BJ94"/>
<dbReference type="Gene3D" id="3.40.50.300">
    <property type="entry name" value="P-loop containing nucleotide triphosphate hydrolases"/>
    <property type="match status" value="2"/>
</dbReference>
<organism evidence="10 11">
    <name type="scientific">Caballeronia fortuita</name>
    <dbReference type="NCBI Taxonomy" id="1777138"/>
    <lineage>
        <taxon>Bacteria</taxon>
        <taxon>Pseudomonadati</taxon>
        <taxon>Pseudomonadota</taxon>
        <taxon>Betaproteobacteria</taxon>
        <taxon>Burkholderiales</taxon>
        <taxon>Burkholderiaceae</taxon>
        <taxon>Caballeronia</taxon>
    </lineage>
</organism>
<dbReference type="InterPro" id="IPR003959">
    <property type="entry name" value="ATPase_AAA_core"/>
</dbReference>
<evidence type="ECO:0000256" key="6">
    <source>
        <dbReference type="ARBA" id="ARBA00023065"/>
    </source>
</evidence>
<protein>
    <submittedName>
        <fullName evidence="10">Recombination protein F</fullName>
    </submittedName>
</protein>
<proteinExistence type="predicted"/>
<evidence type="ECO:0000256" key="5">
    <source>
        <dbReference type="ARBA" id="ARBA00023004"/>
    </source>
</evidence>
<comment type="caution">
    <text evidence="10">The sequence shown here is derived from an EMBL/GenBank/DDBJ whole genome shotgun (WGS) entry which is preliminary data.</text>
</comment>
<dbReference type="GO" id="GO:0005886">
    <property type="term" value="C:plasma membrane"/>
    <property type="evidence" value="ECO:0007669"/>
    <property type="project" value="UniProtKB-SubCell"/>
</dbReference>
<dbReference type="InterPro" id="IPR003593">
    <property type="entry name" value="AAA+_ATPase"/>
</dbReference>
<dbReference type="GO" id="GO:0006826">
    <property type="term" value="P:iron ion transport"/>
    <property type="evidence" value="ECO:0007669"/>
    <property type="project" value="UniProtKB-KW"/>
</dbReference>
<keyword evidence="5" id="KW-0408">Iron</keyword>
<keyword evidence="7" id="KW-0472">Membrane</keyword>
<evidence type="ECO:0000313" key="10">
    <source>
        <dbReference type="EMBL" id="SAK70093.1"/>
    </source>
</evidence>
<dbReference type="InterPro" id="IPR051535">
    <property type="entry name" value="Siderophore_ABC-ATPase"/>
</dbReference>
<evidence type="ECO:0000256" key="3">
    <source>
        <dbReference type="ARBA" id="ARBA00022475"/>
    </source>
</evidence>
<dbReference type="GO" id="GO:0006302">
    <property type="term" value="P:double-strand break repair"/>
    <property type="evidence" value="ECO:0007669"/>
    <property type="project" value="InterPro"/>
</dbReference>